<organism evidence="1 2">
    <name type="scientific">Skermanella cutis</name>
    <dbReference type="NCBI Taxonomy" id="2775420"/>
    <lineage>
        <taxon>Bacteria</taxon>
        <taxon>Pseudomonadati</taxon>
        <taxon>Pseudomonadota</taxon>
        <taxon>Alphaproteobacteria</taxon>
        <taxon>Rhodospirillales</taxon>
        <taxon>Azospirillaceae</taxon>
        <taxon>Skermanella</taxon>
    </lineage>
</organism>
<keyword evidence="2" id="KW-1185">Reference proteome</keyword>
<dbReference type="Proteomes" id="UP000595197">
    <property type="component" value="Plasmid pTT6-1"/>
</dbReference>
<sequence>MTFTVGTAALLQAEAGKRIQHMIGAQLHQYAGQVADKLDRGMFERYRDLLVVASLEVVRSPQASRDSRRSVLQRLQDTYPDYAWIGFINPDGILEAATGRVLEGADVNARGWWKQALRFCCKILMETKLSQV</sequence>
<proteinExistence type="predicted"/>
<dbReference type="EMBL" id="CP067421">
    <property type="protein sequence ID" value="QQP92677.1"/>
    <property type="molecule type" value="Genomic_DNA"/>
</dbReference>
<protein>
    <submittedName>
        <fullName evidence="1">Uncharacterized protein</fullName>
    </submittedName>
</protein>
<dbReference type="RefSeq" id="WP_201081777.1">
    <property type="nucleotide sequence ID" value="NZ_CP067421.1"/>
</dbReference>
<reference evidence="1" key="1">
    <citation type="submission" date="2021-02" db="EMBL/GenBank/DDBJ databases">
        <title>Skermanella TT6 skin isolate.</title>
        <authorList>
            <person name="Lee K."/>
            <person name="Ganzorig M."/>
        </authorList>
    </citation>
    <scope>NUCLEOTIDE SEQUENCE</scope>
    <source>
        <strain evidence="1">TT6</strain>
    </source>
</reference>
<gene>
    <name evidence="1" type="ORF">IGS68_29820</name>
</gene>
<name>A0ABX7BE65_9PROT</name>
<geneLocation type="plasmid" evidence="1 2">
    <name>pTT6-1</name>
</geneLocation>
<accession>A0ABX7BE65</accession>
<dbReference type="Gene3D" id="3.30.450.20">
    <property type="entry name" value="PAS domain"/>
    <property type="match status" value="1"/>
</dbReference>
<evidence type="ECO:0000313" key="1">
    <source>
        <dbReference type="EMBL" id="QQP92677.1"/>
    </source>
</evidence>
<keyword evidence="1" id="KW-0614">Plasmid</keyword>
<evidence type="ECO:0000313" key="2">
    <source>
        <dbReference type="Proteomes" id="UP000595197"/>
    </source>
</evidence>